<dbReference type="FunFam" id="3.40.1170.10:FF:000001">
    <property type="entry name" value="DNA mismatch repair protein MutS"/>
    <property type="match status" value="1"/>
</dbReference>
<dbReference type="InterPro" id="IPR000432">
    <property type="entry name" value="DNA_mismatch_repair_MutS_C"/>
</dbReference>
<dbReference type="Gene3D" id="3.30.420.110">
    <property type="entry name" value="MutS, connector domain"/>
    <property type="match status" value="1"/>
</dbReference>
<dbReference type="SUPFAM" id="SSF53150">
    <property type="entry name" value="DNA repair protein MutS, domain II"/>
    <property type="match status" value="1"/>
</dbReference>
<dbReference type="SMART" id="SM00533">
    <property type="entry name" value="MUTSd"/>
    <property type="match status" value="1"/>
</dbReference>
<keyword evidence="5 9" id="KW-0067">ATP-binding</keyword>
<dbReference type="Gene3D" id="3.40.1170.10">
    <property type="entry name" value="DNA repair protein MutS, domain I"/>
    <property type="match status" value="1"/>
</dbReference>
<dbReference type="InterPro" id="IPR007695">
    <property type="entry name" value="DNA_mismatch_repair_MutS-lik_N"/>
</dbReference>
<dbReference type="GO" id="GO:0003684">
    <property type="term" value="F:damaged DNA binding"/>
    <property type="evidence" value="ECO:0007669"/>
    <property type="project" value="UniProtKB-UniRule"/>
</dbReference>
<reference evidence="12 13" key="1">
    <citation type="journal article" date="2013" name="Genome Announc.">
        <title>Genome Sequence of the Pyrene- and Fluoranthene-Degrading Bacterium Cycloclasticus sp. Strain PY97M.</title>
        <authorList>
            <person name="Cui Z."/>
            <person name="Xu G."/>
            <person name="Li Q."/>
            <person name="Gao W."/>
            <person name="Zheng L."/>
        </authorList>
    </citation>
    <scope>NUCLEOTIDE SEQUENCE [LARGE SCALE GENOMIC DNA]</scope>
    <source>
        <strain evidence="12 13">PY97M</strain>
    </source>
</reference>
<dbReference type="PANTHER" id="PTHR11361">
    <property type="entry name" value="DNA MISMATCH REPAIR PROTEIN MUTS FAMILY MEMBER"/>
    <property type="match status" value="1"/>
</dbReference>
<evidence type="ECO:0000256" key="2">
    <source>
        <dbReference type="ARBA" id="ARBA00021982"/>
    </source>
</evidence>
<dbReference type="SUPFAM" id="SSF52540">
    <property type="entry name" value="P-loop containing nucleoside triphosphate hydrolases"/>
    <property type="match status" value="1"/>
</dbReference>
<keyword evidence="3 9" id="KW-0547">Nucleotide-binding</keyword>
<dbReference type="Pfam" id="PF05190">
    <property type="entry name" value="MutS_IV"/>
    <property type="match status" value="1"/>
</dbReference>
<dbReference type="GO" id="GO:0005829">
    <property type="term" value="C:cytosol"/>
    <property type="evidence" value="ECO:0007669"/>
    <property type="project" value="TreeGrafter"/>
</dbReference>
<dbReference type="CDD" id="cd03284">
    <property type="entry name" value="ABC_MutS1"/>
    <property type="match status" value="1"/>
</dbReference>
<dbReference type="GO" id="GO:0030983">
    <property type="term" value="F:mismatched DNA binding"/>
    <property type="evidence" value="ECO:0007669"/>
    <property type="project" value="InterPro"/>
</dbReference>
<organism evidence="12 13">
    <name type="scientific">Cycloclasticus pugetii</name>
    <dbReference type="NCBI Taxonomy" id="34068"/>
    <lineage>
        <taxon>Bacteria</taxon>
        <taxon>Pseudomonadati</taxon>
        <taxon>Pseudomonadota</taxon>
        <taxon>Gammaproteobacteria</taxon>
        <taxon>Thiotrichales</taxon>
        <taxon>Piscirickettsiaceae</taxon>
        <taxon>Cycloclasticus</taxon>
    </lineage>
</organism>
<sequence>MPKSTPTKKAITPMMQQYLRIKEDHPNTLLFYRMGDFYELFLDDAIKASNILGITLTSRGQIENKPVPMAGIPHHAADGYIAKLLKASECVAICEQIGDPATSKGPVERKVVRVITPGTLTEDSLLDSHCDSLLCAVFEQKKQYGLATLDLASGRFLLQEIDHEASLKTELARINPAEILISEDSSLSTLLATHKGLNLMADWHFDQQTATRLLNKQFGTQDLKGFGCHAMTLALSAAGALLQYLKDTHQSSLPHLQSIKVIQQTDFITLDAATRQHLELDYHPSGNMHFTLFGLLNRCKTTMGTRLLRRWIHLPLRDQSTIKHRYLAVEQLQTQTIIDQLQASLKQTGDIERITSRIALLTARPRDLVVLRDTLKAVPAIQNTLANLDAPRLKTLLDQTGNHQTLAELLDKAIVDNPPVLIRDGGVIANGYDEKLDELKNISANADQFLLEIELKEREFSQISTLKLNYNRVHGYYIEVPRSQANKVPDYFIRKQTLKNVERYITPELKTFEDKVLHAKEQALSYEKELYNALLLSMAPQLSALQSCAEALAEIDLLTNFAERAATLNFNQPSLSNTAGISIKQGRHPIVESVIDTPFIANDIELNSSQKMLIITGPNMGGKSTYMRQIALLTLMAHIGCYIPASEAHFGPIDQIFTRIGATDDLASGRSTFMVEMSETANILHNASDKSLVLMDEIGRGTSTFDGLSLAWACADYLANKTQPFTLFATHYFEMTSLPESAPTAKNVHLDAIEHGDHIVFLHAVKDGAANQSYGLQVAALAGVPKTVISNARLKLASLENQQSNFEKPTQTHTQFDIFNTANNQATTDFIEQLSPDDLSPKEALEALYQLKSLTN</sequence>
<evidence type="ECO:0000256" key="8">
    <source>
        <dbReference type="ARBA" id="ARBA00024647"/>
    </source>
</evidence>
<feature type="binding site" evidence="9">
    <location>
        <begin position="617"/>
        <end position="624"/>
    </location>
    <ligand>
        <name>ATP</name>
        <dbReference type="ChEBI" id="CHEBI:30616"/>
    </ligand>
</feature>
<dbReference type="RefSeq" id="WP_016389531.1">
    <property type="nucleotide sequence ID" value="NZ_JBLWZB010000002.1"/>
</dbReference>
<dbReference type="Proteomes" id="UP000015462">
    <property type="component" value="Unassembled WGS sequence"/>
</dbReference>
<dbReference type="NCBIfam" id="NF003810">
    <property type="entry name" value="PRK05399.1"/>
    <property type="match status" value="1"/>
</dbReference>
<evidence type="ECO:0000256" key="3">
    <source>
        <dbReference type="ARBA" id="ARBA00022741"/>
    </source>
</evidence>
<evidence type="ECO:0000313" key="12">
    <source>
        <dbReference type="EMBL" id="EPD13952.1"/>
    </source>
</evidence>
<name>A0AB33Z403_9GAMM</name>
<dbReference type="GO" id="GO:0005524">
    <property type="term" value="F:ATP binding"/>
    <property type="evidence" value="ECO:0007669"/>
    <property type="project" value="UniProtKB-UniRule"/>
</dbReference>
<evidence type="ECO:0000256" key="9">
    <source>
        <dbReference type="HAMAP-Rule" id="MF_00096"/>
    </source>
</evidence>
<dbReference type="Gene3D" id="6.10.140.430">
    <property type="match status" value="1"/>
</dbReference>
<protein>
    <recommendedName>
        <fullName evidence="2 9">DNA mismatch repair protein MutS</fullName>
    </recommendedName>
</protein>
<dbReference type="InterPro" id="IPR007861">
    <property type="entry name" value="DNA_mismatch_repair_MutS_clamp"/>
</dbReference>
<dbReference type="Pfam" id="PF05188">
    <property type="entry name" value="MutS_II"/>
    <property type="match status" value="1"/>
</dbReference>
<dbReference type="FunFam" id="1.10.1420.10:FF:000002">
    <property type="entry name" value="DNA mismatch repair protein MutS"/>
    <property type="match status" value="1"/>
</dbReference>
<feature type="domain" description="DNA mismatch repair proteins mutS family" evidence="11">
    <location>
        <begin position="691"/>
        <end position="707"/>
    </location>
</feature>
<dbReference type="Pfam" id="PF00488">
    <property type="entry name" value="MutS_V"/>
    <property type="match status" value="1"/>
</dbReference>
<dbReference type="SUPFAM" id="SSF48334">
    <property type="entry name" value="DNA repair protein MutS, domain III"/>
    <property type="match status" value="1"/>
</dbReference>
<proteinExistence type="inferred from homology"/>
<dbReference type="InterPro" id="IPR005748">
    <property type="entry name" value="DNA_mismatch_repair_MutS"/>
</dbReference>
<dbReference type="EMBL" id="ASHL01000001">
    <property type="protein sequence ID" value="EPD13952.1"/>
    <property type="molecule type" value="Genomic_DNA"/>
</dbReference>
<dbReference type="Pfam" id="PF05192">
    <property type="entry name" value="MutS_III"/>
    <property type="match status" value="1"/>
</dbReference>
<evidence type="ECO:0000259" key="11">
    <source>
        <dbReference type="PROSITE" id="PS00486"/>
    </source>
</evidence>
<dbReference type="HAMAP" id="MF_00096">
    <property type="entry name" value="MutS"/>
    <property type="match status" value="1"/>
</dbReference>
<dbReference type="InterPro" id="IPR045076">
    <property type="entry name" value="MutS"/>
</dbReference>
<evidence type="ECO:0000256" key="7">
    <source>
        <dbReference type="ARBA" id="ARBA00023204"/>
    </source>
</evidence>
<dbReference type="InterPro" id="IPR017261">
    <property type="entry name" value="DNA_mismatch_repair_MutS/MSH"/>
</dbReference>
<dbReference type="PROSITE" id="PS00486">
    <property type="entry name" value="DNA_MISMATCH_REPAIR_2"/>
    <property type="match status" value="1"/>
</dbReference>
<comment type="similarity">
    <text evidence="1 9 10">Belongs to the DNA mismatch repair MutS family.</text>
</comment>
<dbReference type="InterPro" id="IPR007696">
    <property type="entry name" value="DNA_mismatch_repair_MutS_core"/>
</dbReference>
<keyword evidence="4 9" id="KW-0227">DNA damage</keyword>
<dbReference type="InterPro" id="IPR016151">
    <property type="entry name" value="DNA_mismatch_repair_MutS_N"/>
</dbReference>
<comment type="function">
    <text evidence="8 9">This protein is involved in the repair of mismatches in DNA. It is possible that it carries out the mismatch recognition step. This protein has a weak ATPase activity.</text>
</comment>
<keyword evidence="6 9" id="KW-0238">DNA-binding</keyword>
<gene>
    <name evidence="9" type="primary">mutS</name>
    <name evidence="12" type="ORF">L196_00595</name>
</gene>
<comment type="caution">
    <text evidence="12">The sequence shown here is derived from an EMBL/GenBank/DDBJ whole genome shotgun (WGS) entry which is preliminary data.</text>
</comment>
<evidence type="ECO:0000256" key="10">
    <source>
        <dbReference type="RuleBase" id="RU003756"/>
    </source>
</evidence>
<dbReference type="Pfam" id="PF01624">
    <property type="entry name" value="MutS_I"/>
    <property type="match status" value="1"/>
</dbReference>
<dbReference type="InterPro" id="IPR007860">
    <property type="entry name" value="DNA_mmatch_repair_MutS_con_dom"/>
</dbReference>
<dbReference type="InterPro" id="IPR036187">
    <property type="entry name" value="DNA_mismatch_repair_MutS_sf"/>
</dbReference>
<dbReference type="Gene3D" id="1.10.1420.10">
    <property type="match status" value="2"/>
</dbReference>
<evidence type="ECO:0000256" key="1">
    <source>
        <dbReference type="ARBA" id="ARBA00006271"/>
    </source>
</evidence>
<evidence type="ECO:0000256" key="5">
    <source>
        <dbReference type="ARBA" id="ARBA00022840"/>
    </source>
</evidence>
<keyword evidence="13" id="KW-1185">Reference proteome</keyword>
<evidence type="ECO:0000256" key="4">
    <source>
        <dbReference type="ARBA" id="ARBA00022763"/>
    </source>
</evidence>
<dbReference type="InterPro" id="IPR036678">
    <property type="entry name" value="MutS_con_dom_sf"/>
</dbReference>
<dbReference type="PANTHER" id="PTHR11361:SF34">
    <property type="entry name" value="DNA MISMATCH REPAIR PROTEIN MSH1, MITOCHONDRIAL"/>
    <property type="match status" value="1"/>
</dbReference>
<dbReference type="GO" id="GO:0140664">
    <property type="term" value="F:ATP-dependent DNA damage sensor activity"/>
    <property type="evidence" value="ECO:0007669"/>
    <property type="project" value="InterPro"/>
</dbReference>
<keyword evidence="7 9" id="KW-0234">DNA repair</keyword>
<evidence type="ECO:0000256" key="6">
    <source>
        <dbReference type="ARBA" id="ARBA00023125"/>
    </source>
</evidence>
<dbReference type="SUPFAM" id="SSF55271">
    <property type="entry name" value="DNA repair protein MutS, domain I"/>
    <property type="match status" value="1"/>
</dbReference>
<dbReference type="GO" id="GO:0006298">
    <property type="term" value="P:mismatch repair"/>
    <property type="evidence" value="ECO:0007669"/>
    <property type="project" value="UniProtKB-UniRule"/>
</dbReference>
<dbReference type="PIRSF" id="PIRSF037677">
    <property type="entry name" value="DNA_mis_repair_Msh6"/>
    <property type="match status" value="1"/>
</dbReference>
<accession>A0AB33Z403</accession>
<dbReference type="AlphaFoldDB" id="A0AB33Z403"/>
<dbReference type="NCBIfam" id="TIGR01070">
    <property type="entry name" value="mutS1"/>
    <property type="match status" value="1"/>
</dbReference>
<dbReference type="InterPro" id="IPR027417">
    <property type="entry name" value="P-loop_NTPase"/>
</dbReference>
<evidence type="ECO:0000313" key="13">
    <source>
        <dbReference type="Proteomes" id="UP000015462"/>
    </source>
</evidence>
<dbReference type="SMART" id="SM00534">
    <property type="entry name" value="MUTSac"/>
    <property type="match status" value="1"/>
</dbReference>
<dbReference type="FunFam" id="3.40.50.300:FF:000283">
    <property type="entry name" value="DNA mismatch repair protein MutS"/>
    <property type="match status" value="1"/>
</dbReference>
<dbReference type="Gene3D" id="3.40.50.300">
    <property type="entry name" value="P-loop containing nucleotide triphosphate hydrolases"/>
    <property type="match status" value="1"/>
</dbReference>